<dbReference type="STRING" id="338963.Pcar_3151"/>
<name>Q0C715_SYNC1</name>
<evidence type="ECO:0000313" key="1">
    <source>
        <dbReference type="EMBL" id="ABI81772.1"/>
    </source>
</evidence>
<reference evidence="1 2" key="2">
    <citation type="journal article" date="2012" name="BMC Genomics">
        <title>The genome of Pelobacter carbinolicus reveals surprising metabolic capabilities and physiological features.</title>
        <authorList>
            <person name="Aklujkar M."/>
            <person name="Haveman S.A."/>
            <person name="Didonato R.Jr."/>
            <person name="Chertkov O."/>
            <person name="Han C.S."/>
            <person name="Land M.L."/>
            <person name="Brown P."/>
            <person name="Lovley D.R."/>
        </authorList>
    </citation>
    <scope>NUCLEOTIDE SEQUENCE [LARGE SCALE GENOMIC DNA]</scope>
    <source>
        <strain evidence="2">DSM 2380 / NBRC 103641 / GraBd1</strain>
    </source>
</reference>
<dbReference type="AlphaFoldDB" id="Q0C715"/>
<keyword evidence="2" id="KW-1185">Reference proteome</keyword>
<evidence type="ECO:0000313" key="2">
    <source>
        <dbReference type="Proteomes" id="UP000002534"/>
    </source>
</evidence>
<protein>
    <submittedName>
        <fullName evidence="1">Uncharacterized protein</fullName>
    </submittedName>
</protein>
<organism evidence="1 2">
    <name type="scientific">Syntrophotalea carbinolica (strain DSM 2380 / NBRC 103641 / GraBd1)</name>
    <name type="common">Pelobacter carbinolicus</name>
    <dbReference type="NCBI Taxonomy" id="338963"/>
    <lineage>
        <taxon>Bacteria</taxon>
        <taxon>Pseudomonadati</taxon>
        <taxon>Thermodesulfobacteriota</taxon>
        <taxon>Desulfuromonadia</taxon>
        <taxon>Desulfuromonadales</taxon>
        <taxon>Syntrophotaleaceae</taxon>
        <taxon>Syntrophotalea</taxon>
    </lineage>
</organism>
<dbReference type="KEGG" id="pca:Pcar_3151"/>
<gene>
    <name evidence="1" type="ordered locus">Pcar_3151</name>
</gene>
<dbReference type="EMBL" id="CP000142">
    <property type="protein sequence ID" value="ABI81772.1"/>
    <property type="molecule type" value="Genomic_DNA"/>
</dbReference>
<dbReference type="HOGENOM" id="CLU_3186969_0_0_7"/>
<reference evidence="2" key="1">
    <citation type="submission" date="2005-10" db="EMBL/GenBank/DDBJ databases">
        <title>Complete sequence of Pelobacter carbinolicus DSM 2380.</title>
        <authorList>
            <person name="Copeland A."/>
            <person name="Lucas S."/>
            <person name="Lapidus A."/>
            <person name="Barry K."/>
            <person name="Detter J.C."/>
            <person name="Glavina T."/>
            <person name="Hammon N."/>
            <person name="Israni S."/>
            <person name="Pitluck S."/>
            <person name="Chertkov O."/>
            <person name="Schmutz J."/>
            <person name="Larimer F."/>
            <person name="Land M."/>
            <person name="Kyrpides N."/>
            <person name="Ivanova N."/>
            <person name="Richardson P."/>
        </authorList>
    </citation>
    <scope>NUCLEOTIDE SEQUENCE [LARGE SCALE GENOMIC DNA]</scope>
    <source>
        <strain evidence="2">DSM 2380 / NBRC 103641 / GraBd1</strain>
    </source>
</reference>
<dbReference type="Proteomes" id="UP000002534">
    <property type="component" value="Chromosome"/>
</dbReference>
<proteinExistence type="predicted"/>
<accession>Q0C715</accession>
<sequence length="46" mass="5267">MLCKIPVSRRIFAGKPWALEAHGFLRYSACEIDVNRGFLKGFQINL</sequence>